<dbReference type="Proteomes" id="UP000054815">
    <property type="component" value="Unassembled WGS sequence"/>
</dbReference>
<dbReference type="SUPFAM" id="SSF103473">
    <property type="entry name" value="MFS general substrate transporter"/>
    <property type="match status" value="1"/>
</dbReference>
<protein>
    <submittedName>
        <fullName evidence="3">Folate transporter 1</fullName>
    </submittedName>
</protein>
<dbReference type="EMBL" id="JYDV01000066">
    <property type="protein sequence ID" value="KRZ36827.1"/>
    <property type="molecule type" value="Genomic_DNA"/>
</dbReference>
<evidence type="ECO:0000313" key="5">
    <source>
        <dbReference type="Proteomes" id="UP000054815"/>
    </source>
</evidence>
<gene>
    <name evidence="3" type="primary">folt-1</name>
    <name evidence="4" type="ORF">T4C_8222</name>
    <name evidence="3" type="ORF">T4E_1456</name>
</gene>
<feature type="transmembrane region" description="Helical" evidence="2">
    <location>
        <begin position="142"/>
        <end position="165"/>
    </location>
</feature>
<feature type="transmembrane region" description="Helical" evidence="2">
    <location>
        <begin position="235"/>
        <end position="254"/>
    </location>
</feature>
<feature type="transmembrane region" description="Helical" evidence="2">
    <location>
        <begin position="260"/>
        <end position="282"/>
    </location>
</feature>
<dbReference type="InterPro" id="IPR036259">
    <property type="entry name" value="MFS_trans_sf"/>
</dbReference>
<name>A0A0V0XW72_TRIPS</name>
<comment type="caution">
    <text evidence="3">The sequence shown here is derived from an EMBL/GenBank/DDBJ whole genome shotgun (WGS) entry which is preliminary data.</text>
</comment>
<accession>A0A0V0XW72</accession>
<reference evidence="5 6" key="1">
    <citation type="submission" date="2015-01" db="EMBL/GenBank/DDBJ databases">
        <title>Evolution of Trichinella species and genotypes.</title>
        <authorList>
            <person name="Korhonen P.K."/>
            <person name="Edoardo P."/>
            <person name="Giuseppe L.R."/>
            <person name="Gasser R.B."/>
        </authorList>
    </citation>
    <scope>NUCLEOTIDE SEQUENCE [LARGE SCALE GENOMIC DNA]</scope>
    <source>
        <strain evidence="3">ISS141</strain>
        <strain evidence="4">ISS176</strain>
    </source>
</reference>
<feature type="transmembrane region" description="Helical" evidence="2">
    <location>
        <begin position="289"/>
        <end position="313"/>
    </location>
</feature>
<organism evidence="3 5">
    <name type="scientific">Trichinella pseudospiralis</name>
    <name type="common">Parasitic roundworm</name>
    <dbReference type="NCBI Taxonomy" id="6337"/>
    <lineage>
        <taxon>Eukaryota</taxon>
        <taxon>Metazoa</taxon>
        <taxon>Ecdysozoa</taxon>
        <taxon>Nematoda</taxon>
        <taxon>Enoplea</taxon>
        <taxon>Dorylaimia</taxon>
        <taxon>Trichinellida</taxon>
        <taxon>Trichinellidae</taxon>
        <taxon>Trichinella</taxon>
    </lineage>
</organism>
<dbReference type="GO" id="GO:0090482">
    <property type="term" value="F:vitamin transmembrane transporter activity"/>
    <property type="evidence" value="ECO:0007669"/>
    <property type="project" value="InterPro"/>
</dbReference>
<dbReference type="EMBL" id="JYDU01000117">
    <property type="protein sequence ID" value="KRX92227.1"/>
    <property type="molecule type" value="Genomic_DNA"/>
</dbReference>
<feature type="transmembrane region" description="Helical" evidence="2">
    <location>
        <begin position="171"/>
        <end position="193"/>
    </location>
</feature>
<evidence type="ECO:0000313" key="3">
    <source>
        <dbReference type="EMBL" id="KRX92227.1"/>
    </source>
</evidence>
<dbReference type="InterPro" id="IPR002666">
    <property type="entry name" value="Folate_carrier"/>
</dbReference>
<dbReference type="AlphaFoldDB" id="A0A0V0XW72"/>
<dbReference type="Pfam" id="PF01770">
    <property type="entry name" value="Folate_carrier"/>
    <property type="match status" value="2"/>
</dbReference>
<evidence type="ECO:0000313" key="4">
    <source>
        <dbReference type="EMBL" id="KRZ36827.1"/>
    </source>
</evidence>
<dbReference type="PANTHER" id="PTHR10686">
    <property type="entry name" value="FOLATE TRANSPORTER"/>
    <property type="match status" value="1"/>
</dbReference>
<keyword evidence="2" id="KW-0812">Transmembrane</keyword>
<feature type="transmembrane region" description="Helical" evidence="2">
    <location>
        <begin position="328"/>
        <end position="349"/>
    </location>
</feature>
<keyword evidence="2" id="KW-1133">Transmembrane helix</keyword>
<feature type="transmembrane region" description="Helical" evidence="2">
    <location>
        <begin position="53"/>
        <end position="72"/>
    </location>
</feature>
<keyword evidence="2" id="KW-0472">Membrane</keyword>
<dbReference type="Proteomes" id="UP000054826">
    <property type="component" value="Unassembled WGS sequence"/>
</dbReference>
<evidence type="ECO:0000256" key="1">
    <source>
        <dbReference type="ARBA" id="ARBA00005773"/>
    </source>
</evidence>
<dbReference type="GO" id="GO:0005886">
    <property type="term" value="C:plasma membrane"/>
    <property type="evidence" value="ECO:0007669"/>
    <property type="project" value="TreeGrafter"/>
</dbReference>
<feature type="transmembrane region" description="Helical" evidence="2">
    <location>
        <begin position="79"/>
        <end position="98"/>
    </location>
</feature>
<evidence type="ECO:0000256" key="2">
    <source>
        <dbReference type="SAM" id="Phobius"/>
    </source>
</evidence>
<sequence>MHWPAMKVDSTKAVVFLLIFSGFLKEFRPILPFMNTYLTSSARNFTDDALNHQVYPVWTYSYMALLLPVLLLSDNVDHFTFVIIGTFGQLCTMLAMIYGTTVACLQIMEIAYGLTTACDISSMSFLFFVVGDLKKFQKIISIMRAVTLLGMCISYVIGQLFLWFGVTDYTVHAYVSLTASIATVLLVLFICMLRKVWLKPRTMHRRTENDTKFGAGVAFAVQYVHLNWALIGDMYLFMISIVQAIFLITLSQTLQITIAYILYILYCLLYQTSITVCTYLIATNAPKRYHALAFGSNTFIALLLQTVLTLIVADSNGFALDISSQFNVYGILHGTVSVFYLISGIVILAKHWPINWNAFLESDEELNDSKNTNEAVTAA</sequence>
<dbReference type="STRING" id="6337.A0A0V0XW72"/>
<comment type="similarity">
    <text evidence="1">Belongs to the reduced folate carrier (RFC) transporter (TC 2.A.48) family.</text>
</comment>
<evidence type="ECO:0000313" key="6">
    <source>
        <dbReference type="Proteomes" id="UP000054826"/>
    </source>
</evidence>
<dbReference type="Gene3D" id="1.20.1250.20">
    <property type="entry name" value="MFS general substrate transporter like domains"/>
    <property type="match status" value="1"/>
</dbReference>
<dbReference type="PANTHER" id="PTHR10686:SF18">
    <property type="entry name" value="IP11787P-RELATED"/>
    <property type="match status" value="1"/>
</dbReference>
<proteinExistence type="inferred from homology"/>
<feature type="transmembrane region" description="Helical" evidence="2">
    <location>
        <begin position="110"/>
        <end position="130"/>
    </location>
</feature>